<sequence length="838" mass="90574">MLEGFDRFAGGVWETPTAPAEPPVHDIVTAYRGACERGADPRALLARVLRMIRIALAMDSILAWGRVGGADRALTARGAYDAPLIGALRAGRLDLLQSGGSWEVGPAAATRVDRKIRIFGDVAAPALTRAFGADAGAAPRRASTTCVLDDDDMPKQSSFRLSEEALRILHDNRASTSSVSGEPPALTVFGVDAGDAPRRAWHASTTCAFEDEDDDEDDDHNNVAKRAAALDRVAACVPLTLKGVPHLDYYEAMAYANAMGRAGSFARTTDDYRKACLSWFVGRERGAVFVPRAAAAAPYRGPRSFLELEFAVRYLGPPADDDDERTGRWSADEKALFVDALQRYGRHWKRVAEHVGTRTLAQVRSHAQKYLMRHREAREAVDAIVVRAPGGYRERAAARLEGICGAHGIDRFARPSATAADEEAWRDEEFAAMVAALEALERPAARLEGICIDLGIDRRAARRPRAADEEAWRDEEFAAVKMLAALDERPRSGAAARRGRSAPRPRPAARRSSTVPRARSPTASFVNMGCHGRYRVGVPEGAGPELDIGANFEYAVRHDPATCSFVAGSTPAPAAPRSAAASGVLRGARAPYAIPKGGLVTVPKADCERVPADAPPALALGRPRALGADAGAARARRDDGGVLDDDGVHEPADDDDGERAAASGRYWAADEHDRFLDALQRYGHLRRGGHRDWSKIVAHVGTRTHDQVRSHAQKNKGRSYPARDRARERIERRVPLTREGVDSLDWNEACEYAKSMGVSKESHTTRDAYRDACRSWFDGREGEAFVPGRSVRGCLGGAARPSAEQLAEPPSAEPLSAQHSVRLSPEALGLLDARVPAA</sequence>
<evidence type="ECO:0000313" key="9">
    <source>
        <dbReference type="EMBL" id="KAK7237388.1"/>
    </source>
</evidence>
<dbReference type="EMBL" id="JBBJCI010000251">
    <property type="protein sequence ID" value="KAK7237388.1"/>
    <property type="molecule type" value="Genomic_DNA"/>
</dbReference>
<dbReference type="InterPro" id="IPR017930">
    <property type="entry name" value="Myb_dom"/>
</dbReference>
<feature type="compositionally biased region" description="Low complexity" evidence="5">
    <location>
        <begin position="510"/>
        <end position="522"/>
    </location>
</feature>
<accession>A0ABR1FSN1</accession>
<dbReference type="Proteomes" id="UP001363151">
    <property type="component" value="Unassembled WGS sequence"/>
</dbReference>
<keyword evidence="1" id="KW-0805">Transcription regulation</keyword>
<dbReference type="Gene3D" id="1.10.10.60">
    <property type="entry name" value="Homeodomain-like"/>
    <property type="match status" value="2"/>
</dbReference>
<feature type="compositionally biased region" description="Basic and acidic residues" evidence="5">
    <location>
        <begin position="635"/>
        <end position="651"/>
    </location>
</feature>
<comment type="caution">
    <text evidence="9">The sequence shown here is derived from an EMBL/GenBank/DDBJ whole genome shotgun (WGS) entry which is preliminary data.</text>
</comment>
<dbReference type="SUPFAM" id="SSF46689">
    <property type="entry name" value="Homeodomain-like"/>
    <property type="match status" value="2"/>
</dbReference>
<evidence type="ECO:0000256" key="4">
    <source>
        <dbReference type="ARBA" id="ARBA00023242"/>
    </source>
</evidence>
<dbReference type="PROSITE" id="PS50090">
    <property type="entry name" value="MYB_LIKE"/>
    <property type="match status" value="2"/>
</dbReference>
<dbReference type="CDD" id="cd00167">
    <property type="entry name" value="SANT"/>
    <property type="match status" value="2"/>
</dbReference>
<dbReference type="InterPro" id="IPR017884">
    <property type="entry name" value="SANT_dom"/>
</dbReference>
<feature type="region of interest" description="Disordered" evidence="5">
    <location>
        <begin position="796"/>
        <end position="820"/>
    </location>
</feature>
<evidence type="ECO:0000256" key="3">
    <source>
        <dbReference type="ARBA" id="ARBA00023163"/>
    </source>
</evidence>
<feature type="domain" description="Myb-like" evidence="6">
    <location>
        <begin position="667"/>
        <end position="711"/>
    </location>
</feature>
<feature type="region of interest" description="Disordered" evidence="5">
    <location>
        <begin position="630"/>
        <end position="661"/>
    </location>
</feature>
<reference evidence="9 10" key="1">
    <citation type="submission" date="2024-03" db="EMBL/GenBank/DDBJ databases">
        <title>Aureococcus anophagefferens CCMP1851 and Kratosvirus quantuckense: Draft genome of a second virus-susceptible host strain in the model system.</title>
        <authorList>
            <person name="Chase E."/>
            <person name="Truchon A.R."/>
            <person name="Schepens W."/>
            <person name="Wilhelm S.W."/>
        </authorList>
    </citation>
    <scope>NUCLEOTIDE SEQUENCE [LARGE SCALE GENOMIC DNA]</scope>
    <source>
        <strain evidence="9 10">CCMP1851</strain>
    </source>
</reference>
<evidence type="ECO:0000256" key="5">
    <source>
        <dbReference type="SAM" id="MobiDB-lite"/>
    </source>
</evidence>
<keyword evidence="4" id="KW-0539">Nucleus</keyword>
<dbReference type="InterPro" id="IPR006447">
    <property type="entry name" value="Myb_dom_plants"/>
</dbReference>
<feature type="compositionally biased region" description="Basic residues" evidence="5">
    <location>
        <begin position="497"/>
        <end position="509"/>
    </location>
</feature>
<feature type="domain" description="Myb-like" evidence="6">
    <location>
        <begin position="321"/>
        <end position="371"/>
    </location>
</feature>
<evidence type="ECO:0000256" key="2">
    <source>
        <dbReference type="ARBA" id="ARBA00023125"/>
    </source>
</evidence>
<proteinExistence type="predicted"/>
<feature type="region of interest" description="Disordered" evidence="5">
    <location>
        <begin position="489"/>
        <end position="524"/>
    </location>
</feature>
<name>A0ABR1FSN1_AURAN</name>
<dbReference type="PROSITE" id="PS51293">
    <property type="entry name" value="SANT"/>
    <property type="match status" value="1"/>
</dbReference>
<feature type="domain" description="SANT" evidence="7">
    <location>
        <begin position="324"/>
        <end position="375"/>
    </location>
</feature>
<evidence type="ECO:0000256" key="1">
    <source>
        <dbReference type="ARBA" id="ARBA00023015"/>
    </source>
</evidence>
<dbReference type="Pfam" id="PF00249">
    <property type="entry name" value="Myb_DNA-binding"/>
    <property type="match status" value="2"/>
</dbReference>
<feature type="region of interest" description="Disordered" evidence="5">
    <location>
        <begin position="703"/>
        <end position="723"/>
    </location>
</feature>
<dbReference type="InterPro" id="IPR001005">
    <property type="entry name" value="SANT/Myb"/>
</dbReference>
<keyword evidence="2" id="KW-0238">DNA-binding</keyword>
<evidence type="ECO:0000259" key="6">
    <source>
        <dbReference type="PROSITE" id="PS50090"/>
    </source>
</evidence>
<dbReference type="NCBIfam" id="TIGR01557">
    <property type="entry name" value="myb_SHAQKYF"/>
    <property type="match status" value="2"/>
</dbReference>
<dbReference type="PROSITE" id="PS51294">
    <property type="entry name" value="HTH_MYB"/>
    <property type="match status" value="2"/>
</dbReference>
<feature type="domain" description="HTH myb-type" evidence="8">
    <location>
        <begin position="667"/>
        <end position="720"/>
    </location>
</feature>
<protein>
    <submittedName>
        <fullName evidence="9">Uncharacterized protein</fullName>
    </submittedName>
</protein>
<gene>
    <name evidence="9" type="ORF">SO694_00095047</name>
</gene>
<organism evidence="9 10">
    <name type="scientific">Aureococcus anophagefferens</name>
    <name type="common">Harmful bloom alga</name>
    <dbReference type="NCBI Taxonomy" id="44056"/>
    <lineage>
        <taxon>Eukaryota</taxon>
        <taxon>Sar</taxon>
        <taxon>Stramenopiles</taxon>
        <taxon>Ochrophyta</taxon>
        <taxon>Pelagophyceae</taxon>
        <taxon>Pelagomonadales</taxon>
        <taxon>Pelagomonadaceae</taxon>
        <taxon>Aureococcus</taxon>
    </lineage>
</organism>
<keyword evidence="3" id="KW-0804">Transcription</keyword>
<dbReference type="InterPro" id="IPR009057">
    <property type="entry name" value="Homeodomain-like_sf"/>
</dbReference>
<feature type="domain" description="HTH myb-type" evidence="8">
    <location>
        <begin position="321"/>
        <end position="375"/>
    </location>
</feature>
<evidence type="ECO:0000259" key="7">
    <source>
        <dbReference type="PROSITE" id="PS51293"/>
    </source>
</evidence>
<dbReference type="PANTHER" id="PTHR12802">
    <property type="entry name" value="SWI/SNF COMPLEX-RELATED"/>
    <property type="match status" value="1"/>
</dbReference>
<dbReference type="SMART" id="SM00717">
    <property type="entry name" value="SANT"/>
    <property type="match status" value="2"/>
</dbReference>
<evidence type="ECO:0000313" key="10">
    <source>
        <dbReference type="Proteomes" id="UP001363151"/>
    </source>
</evidence>
<evidence type="ECO:0000259" key="8">
    <source>
        <dbReference type="PROSITE" id="PS51294"/>
    </source>
</evidence>
<keyword evidence="10" id="KW-1185">Reference proteome</keyword>